<dbReference type="SMART" id="SM00358">
    <property type="entry name" value="DSRM"/>
    <property type="match status" value="1"/>
</dbReference>
<dbReference type="GO" id="GO:0006397">
    <property type="term" value="P:mRNA processing"/>
    <property type="evidence" value="ECO:0007669"/>
    <property type="project" value="UniProtKB-UniRule"/>
</dbReference>
<dbReference type="InterPro" id="IPR011907">
    <property type="entry name" value="RNase_III"/>
</dbReference>
<dbReference type="Proteomes" id="UP000032809">
    <property type="component" value="Chromosome I"/>
</dbReference>
<evidence type="ECO:0000313" key="19">
    <source>
        <dbReference type="Proteomes" id="UP000032809"/>
    </source>
</evidence>
<reference evidence="19" key="1">
    <citation type="submission" date="2014-11" db="EMBL/GenBank/DDBJ databases">
        <authorList>
            <person name="Wibberg D."/>
        </authorList>
    </citation>
    <scope>NUCLEOTIDE SEQUENCE [LARGE SCALE GENOMIC DNA]</scope>
    <source>
        <strain evidence="19">L3</strain>
    </source>
</reference>
<dbReference type="PROSITE" id="PS50137">
    <property type="entry name" value="DS_RBD"/>
    <property type="match status" value="1"/>
</dbReference>
<evidence type="ECO:0000256" key="6">
    <source>
        <dbReference type="ARBA" id="ARBA00022552"/>
    </source>
</evidence>
<dbReference type="EMBL" id="LN824141">
    <property type="protein sequence ID" value="CEP78700.1"/>
    <property type="molecule type" value="Genomic_DNA"/>
</dbReference>
<dbReference type="InterPro" id="IPR036389">
    <property type="entry name" value="RNase_III_sf"/>
</dbReference>
<evidence type="ECO:0000256" key="4">
    <source>
        <dbReference type="ARBA" id="ARBA00011738"/>
    </source>
</evidence>
<comment type="function">
    <text evidence="15">Digests double-stranded RNA. Involved in the processing of primary rRNA transcript to yield the immediate precursors to the large and small rRNAs (23S and 16S). Processes some mRNAs, and tRNAs when they are encoded in the rRNA operon. Processes pre-crRNA and tracrRNA of type II CRISPR loci if present in the organism.</text>
</comment>
<dbReference type="Pfam" id="PF14622">
    <property type="entry name" value="Ribonucleas_3_3"/>
    <property type="match status" value="1"/>
</dbReference>
<keyword evidence="11 15" id="KW-0255">Endonuclease</keyword>
<evidence type="ECO:0000256" key="7">
    <source>
        <dbReference type="ARBA" id="ARBA00022664"/>
    </source>
</evidence>
<evidence type="ECO:0000256" key="11">
    <source>
        <dbReference type="ARBA" id="ARBA00022759"/>
    </source>
</evidence>
<evidence type="ECO:0000259" key="17">
    <source>
        <dbReference type="PROSITE" id="PS50142"/>
    </source>
</evidence>
<protein>
    <recommendedName>
        <fullName evidence="15">Ribonuclease 3</fullName>
        <ecNumber evidence="15">3.1.26.3</ecNumber>
    </recommendedName>
    <alternativeName>
        <fullName evidence="15">Ribonuclease III</fullName>
        <shortName evidence="15">RNase III</shortName>
    </alternativeName>
</protein>
<feature type="domain" description="RNase III" evidence="17">
    <location>
        <begin position="40"/>
        <end position="150"/>
    </location>
</feature>
<dbReference type="GO" id="GO:0046872">
    <property type="term" value="F:metal ion binding"/>
    <property type="evidence" value="ECO:0007669"/>
    <property type="project" value="UniProtKB-KW"/>
</dbReference>
<evidence type="ECO:0000256" key="15">
    <source>
        <dbReference type="HAMAP-Rule" id="MF_00104"/>
    </source>
</evidence>
<accession>A0A0C7P2Z4</accession>
<dbReference type="CDD" id="cd00593">
    <property type="entry name" value="RIBOc"/>
    <property type="match status" value="1"/>
</dbReference>
<dbReference type="PATRIC" id="fig|1006576.9.peg.1403"/>
<evidence type="ECO:0000256" key="9">
    <source>
        <dbReference type="ARBA" id="ARBA00022722"/>
    </source>
</evidence>
<feature type="active site" evidence="15">
    <location>
        <position position="68"/>
    </location>
</feature>
<comment type="similarity">
    <text evidence="3">Belongs to the ribonuclease III family.</text>
</comment>
<gene>
    <name evidence="15 18" type="primary">rnc</name>
    <name evidence="18" type="ORF">DTL3_1406</name>
</gene>
<evidence type="ECO:0000259" key="16">
    <source>
        <dbReference type="PROSITE" id="PS50137"/>
    </source>
</evidence>
<proteinExistence type="inferred from homology"/>
<dbReference type="KEGG" id="dtn:DTL3_1406"/>
<keyword evidence="8 15" id="KW-0819">tRNA processing</keyword>
<evidence type="ECO:0000256" key="2">
    <source>
        <dbReference type="ARBA" id="ARBA00004496"/>
    </source>
</evidence>
<dbReference type="HAMAP" id="MF_00104">
    <property type="entry name" value="RNase_III"/>
    <property type="match status" value="1"/>
</dbReference>
<dbReference type="GO" id="GO:0004525">
    <property type="term" value="F:ribonuclease III activity"/>
    <property type="evidence" value="ECO:0007669"/>
    <property type="project" value="UniProtKB-UniRule"/>
</dbReference>
<feature type="active site" evidence="15">
    <location>
        <position position="139"/>
    </location>
</feature>
<dbReference type="HOGENOM" id="CLU_000907_1_3_0"/>
<dbReference type="FunFam" id="1.10.1520.10:FF:000001">
    <property type="entry name" value="Ribonuclease 3"/>
    <property type="match status" value="1"/>
</dbReference>
<dbReference type="GO" id="GO:0008033">
    <property type="term" value="P:tRNA processing"/>
    <property type="evidence" value="ECO:0007669"/>
    <property type="project" value="UniProtKB-KW"/>
</dbReference>
<evidence type="ECO:0000256" key="1">
    <source>
        <dbReference type="ARBA" id="ARBA00000109"/>
    </source>
</evidence>
<dbReference type="RefSeq" id="WP_052670426.1">
    <property type="nucleotide sequence ID" value="NZ_LN824141.1"/>
</dbReference>
<evidence type="ECO:0000256" key="10">
    <source>
        <dbReference type="ARBA" id="ARBA00022723"/>
    </source>
</evidence>
<dbReference type="NCBIfam" id="TIGR02191">
    <property type="entry name" value="RNaseIII"/>
    <property type="match status" value="1"/>
</dbReference>
<dbReference type="CDD" id="cd10845">
    <property type="entry name" value="DSRM_RNAse_III_family"/>
    <property type="match status" value="1"/>
</dbReference>
<dbReference type="PROSITE" id="PS00517">
    <property type="entry name" value="RNASE_3_1"/>
    <property type="match status" value="1"/>
</dbReference>
<name>A0A0C7P2Z4_DEFTU</name>
<evidence type="ECO:0000256" key="8">
    <source>
        <dbReference type="ARBA" id="ARBA00022694"/>
    </source>
</evidence>
<dbReference type="GO" id="GO:0019843">
    <property type="term" value="F:rRNA binding"/>
    <property type="evidence" value="ECO:0007669"/>
    <property type="project" value="UniProtKB-KW"/>
</dbReference>
<organism evidence="18 19">
    <name type="scientific">Defluviitoga tunisiensis</name>
    <dbReference type="NCBI Taxonomy" id="1006576"/>
    <lineage>
        <taxon>Bacteria</taxon>
        <taxon>Thermotogati</taxon>
        <taxon>Thermotogota</taxon>
        <taxon>Thermotogae</taxon>
        <taxon>Petrotogales</taxon>
        <taxon>Petrotogaceae</taxon>
        <taxon>Defluviitoga</taxon>
    </lineage>
</organism>
<comment type="subcellular location">
    <subcellularLocation>
        <location evidence="2 15">Cytoplasm</location>
    </subcellularLocation>
</comment>
<dbReference type="GO" id="GO:0003725">
    <property type="term" value="F:double-stranded RNA binding"/>
    <property type="evidence" value="ECO:0007669"/>
    <property type="project" value="TreeGrafter"/>
</dbReference>
<keyword evidence="14 15" id="KW-0694">RNA-binding</keyword>
<dbReference type="EC" id="3.1.26.3" evidence="15"/>
<comment type="subunit">
    <text evidence="4 15">Homodimer.</text>
</comment>
<dbReference type="GO" id="GO:0010468">
    <property type="term" value="P:regulation of gene expression"/>
    <property type="evidence" value="ECO:0007669"/>
    <property type="project" value="TreeGrafter"/>
</dbReference>
<keyword evidence="9 15" id="KW-0540">Nuclease</keyword>
<evidence type="ECO:0000256" key="12">
    <source>
        <dbReference type="ARBA" id="ARBA00022801"/>
    </source>
</evidence>
<evidence type="ECO:0000256" key="14">
    <source>
        <dbReference type="ARBA" id="ARBA00022884"/>
    </source>
</evidence>
<dbReference type="PANTHER" id="PTHR11207">
    <property type="entry name" value="RIBONUCLEASE III"/>
    <property type="match status" value="1"/>
</dbReference>
<evidence type="ECO:0000256" key="5">
    <source>
        <dbReference type="ARBA" id="ARBA00022490"/>
    </source>
</evidence>
<dbReference type="SUPFAM" id="SSF54768">
    <property type="entry name" value="dsRNA-binding domain-like"/>
    <property type="match status" value="1"/>
</dbReference>
<keyword evidence="15" id="KW-0699">rRNA-binding</keyword>
<feature type="binding site" evidence="15">
    <location>
        <position position="64"/>
    </location>
    <ligand>
        <name>Mg(2+)</name>
        <dbReference type="ChEBI" id="CHEBI:18420"/>
    </ligand>
</feature>
<keyword evidence="6 15" id="KW-0698">rRNA processing</keyword>
<evidence type="ECO:0000256" key="13">
    <source>
        <dbReference type="ARBA" id="ARBA00022842"/>
    </source>
</evidence>
<evidence type="ECO:0000256" key="3">
    <source>
        <dbReference type="ARBA" id="ARBA00010183"/>
    </source>
</evidence>
<dbReference type="OrthoDB" id="9805026at2"/>
<dbReference type="PANTHER" id="PTHR11207:SF0">
    <property type="entry name" value="RIBONUCLEASE 3"/>
    <property type="match status" value="1"/>
</dbReference>
<feature type="binding site" evidence="15">
    <location>
        <position position="136"/>
    </location>
    <ligand>
        <name>Mg(2+)</name>
        <dbReference type="ChEBI" id="CHEBI:18420"/>
    </ligand>
</feature>
<feature type="binding site" evidence="15">
    <location>
        <position position="139"/>
    </location>
    <ligand>
        <name>Mg(2+)</name>
        <dbReference type="ChEBI" id="CHEBI:18420"/>
    </ligand>
</feature>
<dbReference type="PROSITE" id="PS50142">
    <property type="entry name" value="RNASE_3_2"/>
    <property type="match status" value="1"/>
</dbReference>
<sequence>MSSQEGVYIQLLVQEEKNVLNAISFLKLPGCIGKDTLFVALVHKSYAYENSGENRKLISNERLEFLGDAVLELVISEFLFNNYDLTEGEMSKARAVIGSETILSKVAQNIGLNNFLFLGKGEEMQGGRKKSSILSDALEALFAAIYLCCGYEKVKEYIINNMKEYIEDAVEGNLFLDYKTKLQEITQDYAKKLPEYILLNVSGPPHSRKYKVAVKLEDKILGIGEGFSKKFAEQLAAKAACEKIIEDKKEGKERNFKNGQSKKD</sequence>
<keyword evidence="19" id="KW-1185">Reference proteome</keyword>
<dbReference type="Pfam" id="PF00035">
    <property type="entry name" value="dsrm"/>
    <property type="match status" value="1"/>
</dbReference>
<keyword evidence="7 15" id="KW-0507">mRNA processing</keyword>
<keyword evidence="10 15" id="KW-0479">Metal-binding</keyword>
<dbReference type="Gene3D" id="3.30.160.20">
    <property type="match status" value="1"/>
</dbReference>
<dbReference type="SUPFAM" id="SSF69065">
    <property type="entry name" value="RNase III domain-like"/>
    <property type="match status" value="1"/>
</dbReference>
<dbReference type="STRING" id="1006576.DTL3_1406"/>
<dbReference type="GO" id="GO:0005737">
    <property type="term" value="C:cytoplasm"/>
    <property type="evidence" value="ECO:0007669"/>
    <property type="project" value="UniProtKB-SubCell"/>
</dbReference>
<dbReference type="Gene3D" id="1.10.1520.10">
    <property type="entry name" value="Ribonuclease III domain"/>
    <property type="match status" value="1"/>
</dbReference>
<dbReference type="AlphaFoldDB" id="A0A0C7P2Z4"/>
<dbReference type="InterPro" id="IPR014720">
    <property type="entry name" value="dsRBD_dom"/>
</dbReference>
<dbReference type="InterPro" id="IPR000999">
    <property type="entry name" value="RNase_III_dom"/>
</dbReference>
<dbReference type="FunFam" id="3.30.160.20:FF:000003">
    <property type="entry name" value="Ribonuclease 3"/>
    <property type="match status" value="1"/>
</dbReference>
<dbReference type="GO" id="GO:0006364">
    <property type="term" value="P:rRNA processing"/>
    <property type="evidence" value="ECO:0007669"/>
    <property type="project" value="UniProtKB-UniRule"/>
</dbReference>
<keyword evidence="12 15" id="KW-0378">Hydrolase</keyword>
<evidence type="ECO:0000313" key="18">
    <source>
        <dbReference type="EMBL" id="CEP78700.1"/>
    </source>
</evidence>
<comment type="catalytic activity">
    <reaction evidence="1 15">
        <text>Endonucleolytic cleavage to 5'-phosphomonoester.</text>
        <dbReference type="EC" id="3.1.26.3"/>
    </reaction>
</comment>
<keyword evidence="5 15" id="KW-0963">Cytoplasm</keyword>
<feature type="domain" description="DRBM" evidence="16">
    <location>
        <begin position="177"/>
        <end position="246"/>
    </location>
</feature>
<dbReference type="SMART" id="SM00535">
    <property type="entry name" value="RIBOc"/>
    <property type="match status" value="1"/>
</dbReference>
<comment type="cofactor">
    <cofactor evidence="15">
        <name>Mg(2+)</name>
        <dbReference type="ChEBI" id="CHEBI:18420"/>
    </cofactor>
</comment>
<keyword evidence="13 15" id="KW-0460">Magnesium</keyword>
<dbReference type="GO" id="GO:0042802">
    <property type="term" value="F:identical protein binding"/>
    <property type="evidence" value="ECO:0007669"/>
    <property type="project" value="UniProtKB-ARBA"/>
</dbReference>